<protein>
    <submittedName>
        <fullName evidence="2">Uncharacterized protein</fullName>
    </submittedName>
</protein>
<name>A0A423Y2A2_9ENTR</name>
<gene>
    <name evidence="2" type="ORF">C3E80_04035</name>
</gene>
<feature type="transmembrane region" description="Helical" evidence="1">
    <location>
        <begin position="31"/>
        <end position="50"/>
    </location>
</feature>
<accession>A0A423Y2A2</accession>
<organism evidence="2 3">
    <name type="scientific">Cronobacter malonaticus</name>
    <dbReference type="NCBI Taxonomy" id="413503"/>
    <lineage>
        <taxon>Bacteria</taxon>
        <taxon>Pseudomonadati</taxon>
        <taxon>Pseudomonadota</taxon>
        <taxon>Gammaproteobacteria</taxon>
        <taxon>Enterobacterales</taxon>
        <taxon>Enterobacteriaceae</taxon>
        <taxon>Cronobacter</taxon>
    </lineage>
</organism>
<keyword evidence="1" id="KW-0812">Transmembrane</keyword>
<dbReference type="AlphaFoldDB" id="A0A423Y2A2"/>
<dbReference type="Proteomes" id="UP000285793">
    <property type="component" value="Unassembled WGS sequence"/>
</dbReference>
<reference evidence="2 3" key="1">
    <citation type="journal article" date="2018" name="Front. Microbiol.">
        <title>An Investigation of an Acute Gastroenteritis Outbreak: Cronobacter sakazakii, a Potential Cause of Food-Borne Illness.</title>
        <authorList>
            <person name="Yong W."/>
            <person name="Guo B."/>
            <person name="Shi X."/>
            <person name="Cheng T."/>
            <person name="Chen M."/>
            <person name="Jiang X."/>
            <person name="Ye Y."/>
            <person name="Wang J."/>
            <person name="Xie G."/>
            <person name="Ding J."/>
        </authorList>
    </citation>
    <scope>NUCLEOTIDE SEQUENCE [LARGE SCALE GENOMIC DNA]</scope>
    <source>
        <strain evidence="2 3">S1</strain>
    </source>
</reference>
<proteinExistence type="predicted"/>
<keyword evidence="1" id="KW-0472">Membrane</keyword>
<evidence type="ECO:0000313" key="2">
    <source>
        <dbReference type="EMBL" id="ROW63687.1"/>
    </source>
</evidence>
<keyword evidence="1" id="KW-1133">Transmembrane helix</keyword>
<evidence type="ECO:0000313" key="3">
    <source>
        <dbReference type="Proteomes" id="UP000285793"/>
    </source>
</evidence>
<sequence length="216" mass="24749">MTMIILGWAILVLILAFLIWQAKNIWANHSNFNNLAIAFCAILTLVWGAYTFDALHQKDKAEAEYAELQQKIRNTESTFFSIDAKFTKADDGYYLAPTITIKNSGSEPIYIKLDKKSVSISAIEVKGDKVRSLRTYRPNIYEEIADNDGGKNIPIYNWKIPILAERNLNYIAKVESAGMYFITFTASETDKDFKEKNKVIDGKPMIWFVSKYIYVE</sequence>
<dbReference type="EMBL" id="PQJL01000003">
    <property type="protein sequence ID" value="ROW63687.1"/>
    <property type="molecule type" value="Genomic_DNA"/>
</dbReference>
<comment type="caution">
    <text evidence="2">The sequence shown here is derived from an EMBL/GenBank/DDBJ whole genome shotgun (WGS) entry which is preliminary data.</text>
</comment>
<evidence type="ECO:0000256" key="1">
    <source>
        <dbReference type="SAM" id="Phobius"/>
    </source>
</evidence>